<accession>A0AAP2RDZ2</accession>
<name>A0AAP2RDZ2_9EURY</name>
<comment type="caution">
    <text evidence="1">The sequence shown here is derived from an EMBL/GenBank/DDBJ whole genome shotgun (WGS) entry which is preliminary data.</text>
</comment>
<evidence type="ECO:0000313" key="1">
    <source>
        <dbReference type="EMBL" id="MCD1295026.1"/>
    </source>
</evidence>
<evidence type="ECO:0000313" key="2">
    <source>
        <dbReference type="Proteomes" id="UP001320159"/>
    </source>
</evidence>
<dbReference type="EMBL" id="PGCK01000006">
    <property type="protein sequence ID" value="MCD1295026.1"/>
    <property type="molecule type" value="Genomic_DNA"/>
</dbReference>
<dbReference type="Proteomes" id="UP001320159">
    <property type="component" value="Unassembled WGS sequence"/>
</dbReference>
<proteinExistence type="predicted"/>
<gene>
    <name evidence="1" type="ORF">CUJ83_08455</name>
</gene>
<sequence>MPDDKDIEKWLRITGWEGTISISVNQQLCDYTSQYDISIDESYKASVKLEGGLCEGSDSMFVWKGNLENITGSVNDVITGPDYTSLADIFIVLGKALESGGKGEGPADFPKHPFKISFNGSTVEKEKYSASLSVDIDDDTYTLYAPQVGIITEHSAPNAEIGKDEKEQKIIYVEEPDLFNAGKNEYRKLPGPGATIKGSFEGPAHLPHIPFGSATQIKARIEWELTPVEEKIYELKYTAEKKDMKATHGSLKSFKSVSGITTLAVDPDEISPITLAVHGNNRIKVLKKGKDVSSKYRVFRLWRVWDAKIDPATMERTGNYSMSSGGYYTHGPREYMQDTNVIDSRGKNIWTDCPGIMTLSAPFHERNLLEFLVGVNDHPEWGGLYLITIIDITADRYRVRLYEPKTMNMKEWNSKISDKNMKKMANDNGPEMDENRNNGLIYDSWKDKNREKAFKAYADIVSRLH</sequence>
<protein>
    <submittedName>
        <fullName evidence="1">Uncharacterized protein</fullName>
    </submittedName>
</protein>
<dbReference type="RefSeq" id="WP_230741866.1">
    <property type="nucleotide sequence ID" value="NZ_PGCK01000006.1"/>
</dbReference>
<organism evidence="1 2">
    <name type="scientific">Methanooceanicella nereidis</name>
    <dbReference type="NCBI Taxonomy" id="2052831"/>
    <lineage>
        <taxon>Archaea</taxon>
        <taxon>Methanobacteriati</taxon>
        <taxon>Methanobacteriota</taxon>
        <taxon>Stenosarchaea group</taxon>
        <taxon>Methanomicrobia</taxon>
        <taxon>Methanocellales</taxon>
        <taxon>Methanocellaceae</taxon>
        <taxon>Methanooceanicella</taxon>
    </lineage>
</organism>
<dbReference type="AlphaFoldDB" id="A0AAP2RDZ2"/>
<keyword evidence="2" id="KW-1185">Reference proteome</keyword>
<reference evidence="1 2" key="1">
    <citation type="submission" date="2017-11" db="EMBL/GenBank/DDBJ databases">
        <title>Isolation and Characterization of Family Methanocellaceae Species from Potential Methane Hydrate Area Offshore Southwestern Taiwan.</title>
        <authorList>
            <person name="Zhang W.-L."/>
            <person name="Chen W.-C."/>
            <person name="Lai M.-C."/>
            <person name="Chen S.-C."/>
        </authorList>
    </citation>
    <scope>NUCLEOTIDE SEQUENCE [LARGE SCALE GENOMIC DNA]</scope>
    <source>
        <strain evidence="1 2">CWC-04</strain>
    </source>
</reference>